<evidence type="ECO:0000313" key="2">
    <source>
        <dbReference type="EMBL" id="AJA73543.1"/>
    </source>
</evidence>
<dbReference type="Pfam" id="PF13392">
    <property type="entry name" value="HNH_3"/>
    <property type="match status" value="1"/>
</dbReference>
<keyword evidence="2" id="KW-0540">Nuclease</keyword>
<name>A0A0A7TYE3_9CAUD</name>
<feature type="domain" description="HNH nuclease" evidence="1">
    <location>
        <begin position="51"/>
        <end position="91"/>
    </location>
</feature>
<dbReference type="EMBL" id="KP143763">
    <property type="protein sequence ID" value="AJA73543.1"/>
    <property type="molecule type" value="Genomic_DNA"/>
</dbReference>
<dbReference type="Proteomes" id="UP000031070">
    <property type="component" value="Segment"/>
</dbReference>
<protein>
    <submittedName>
        <fullName evidence="2">HNH homing endonuclease</fullName>
    </submittedName>
</protein>
<dbReference type="Gene3D" id="3.90.75.20">
    <property type="match status" value="1"/>
</dbReference>
<reference evidence="3" key="1">
    <citation type="submission" date="2014-11" db="EMBL/GenBank/DDBJ databases">
        <title>Complete Genome of Salmonella enterica serovar Typhimurium Siphophage Shivani.</title>
        <authorList>
            <person name="Piya D."/>
            <person name="Xie Y."/>
            <person name="Hernandez A.C."/>
            <person name="Everett G.F.K."/>
        </authorList>
    </citation>
    <scope>NUCLEOTIDE SEQUENCE [LARGE SCALE GENOMIC DNA]</scope>
</reference>
<dbReference type="InterPro" id="IPR044925">
    <property type="entry name" value="His-Me_finger_sf"/>
</dbReference>
<proteinExistence type="predicted"/>
<dbReference type="InterPro" id="IPR003615">
    <property type="entry name" value="HNH_nuc"/>
</dbReference>
<accession>A0A0A7TYE3</accession>
<dbReference type="RefSeq" id="YP_009194740.1">
    <property type="nucleotide sequence ID" value="NC_028754.1"/>
</dbReference>
<dbReference type="KEGG" id="vg:26646617"/>
<keyword evidence="2" id="KW-0378">Hydrolase</keyword>
<dbReference type="GO" id="GO:0004519">
    <property type="term" value="F:endonuclease activity"/>
    <property type="evidence" value="ECO:0007669"/>
    <property type="project" value="UniProtKB-KW"/>
</dbReference>
<dbReference type="GeneID" id="26646617"/>
<sequence length="150" mass="17466">MSFTQQELLDNFRYEDGKLFRTTGRNAGKECCVSTGNGYYRISLGNRTMLRHRAIFLMHHGYLPDLVDHVNTIKGDDRIENLREQTVSGNLRNIKYKKGMHVYPSGSKNWQVVFTINRKRIVKGTYDNYEVACSMAKMFRGQLYGRESIQ</sequence>
<evidence type="ECO:0000259" key="1">
    <source>
        <dbReference type="Pfam" id="PF13392"/>
    </source>
</evidence>
<evidence type="ECO:0000313" key="3">
    <source>
        <dbReference type="Proteomes" id="UP000031070"/>
    </source>
</evidence>
<dbReference type="SUPFAM" id="SSF54060">
    <property type="entry name" value="His-Me finger endonucleases"/>
    <property type="match status" value="1"/>
</dbReference>
<keyword evidence="2" id="KW-0255">Endonuclease</keyword>
<dbReference type="OrthoDB" id="21336at10239"/>
<organism evidence="2 3">
    <name type="scientific">Salmonella phage Shivani</name>
    <dbReference type="NCBI Taxonomy" id="1572715"/>
    <lineage>
        <taxon>Viruses</taxon>
        <taxon>Duplodnaviria</taxon>
        <taxon>Heunggongvirae</taxon>
        <taxon>Uroviricota</taxon>
        <taxon>Caudoviricetes</taxon>
        <taxon>Demerecviridae</taxon>
        <taxon>Markadamsvirinae</taxon>
        <taxon>Tequintavirus</taxon>
        <taxon>Tequintavirus shivani</taxon>
    </lineage>
</organism>
<gene>
    <name evidence="2" type="ORF">CPT_Shivani96</name>
</gene>
<keyword evidence="3" id="KW-1185">Reference proteome</keyword>